<protein>
    <submittedName>
        <fullName evidence="8">Sigma-70 family RNA polymerase sigma factor</fullName>
    </submittedName>
</protein>
<dbReference type="SUPFAM" id="SSF88946">
    <property type="entry name" value="Sigma2 domain of RNA polymerase sigma factors"/>
    <property type="match status" value="1"/>
</dbReference>
<dbReference type="Gene3D" id="1.10.10.10">
    <property type="entry name" value="Winged helix-like DNA-binding domain superfamily/Winged helix DNA-binding domain"/>
    <property type="match status" value="1"/>
</dbReference>
<organism evidence="8 9">
    <name type="scientific">Streptomyces bathyalis</name>
    <dbReference type="NCBI Taxonomy" id="2710756"/>
    <lineage>
        <taxon>Bacteria</taxon>
        <taxon>Bacillati</taxon>
        <taxon>Actinomycetota</taxon>
        <taxon>Actinomycetes</taxon>
        <taxon>Kitasatosporales</taxon>
        <taxon>Streptomycetaceae</taxon>
        <taxon>Streptomyces</taxon>
    </lineage>
</organism>
<dbReference type="InterPro" id="IPR014284">
    <property type="entry name" value="RNA_pol_sigma-70_dom"/>
</dbReference>
<proteinExistence type="inferred from homology"/>
<dbReference type="GO" id="GO:0003677">
    <property type="term" value="F:DNA binding"/>
    <property type="evidence" value="ECO:0007669"/>
    <property type="project" value="UniProtKB-KW"/>
</dbReference>
<evidence type="ECO:0000256" key="3">
    <source>
        <dbReference type="ARBA" id="ARBA00023082"/>
    </source>
</evidence>
<dbReference type="PANTHER" id="PTHR43133">
    <property type="entry name" value="RNA POLYMERASE ECF-TYPE SIGMA FACTO"/>
    <property type="match status" value="1"/>
</dbReference>
<sequence>MTLRPFEQIVTDHGPMVLRVCRAVVGPVDAEDAWSETFLAALKAYPRLPEDANVEAWLVTIAHRKAIDVARAGSRRPVAVAEVPEPAADSVTGGGAQEWERDGELWDALKALPQRQRAAVAYHYLAGLPYREIAGITGGSTDAARRAAADGIKSLRRSFPRRTEERGEKR</sequence>
<dbReference type="EMBL" id="CP048882">
    <property type="protein sequence ID" value="QPP05504.1"/>
    <property type="molecule type" value="Genomic_DNA"/>
</dbReference>
<evidence type="ECO:0000313" key="8">
    <source>
        <dbReference type="EMBL" id="QPP05504.1"/>
    </source>
</evidence>
<dbReference type="InterPro" id="IPR039425">
    <property type="entry name" value="RNA_pol_sigma-70-like"/>
</dbReference>
<feature type="domain" description="RNA polymerase sigma factor 70 region 4 type 2" evidence="7">
    <location>
        <begin position="104"/>
        <end position="153"/>
    </location>
</feature>
<dbReference type="SUPFAM" id="SSF88659">
    <property type="entry name" value="Sigma3 and sigma4 domains of RNA polymerase sigma factors"/>
    <property type="match status" value="1"/>
</dbReference>
<dbReference type="PANTHER" id="PTHR43133:SF8">
    <property type="entry name" value="RNA POLYMERASE SIGMA FACTOR HI_1459-RELATED"/>
    <property type="match status" value="1"/>
</dbReference>
<dbReference type="RefSeq" id="WP_197349015.1">
    <property type="nucleotide sequence ID" value="NZ_CP048882.1"/>
</dbReference>
<dbReference type="KEGG" id="sbat:G4Z16_02850"/>
<feature type="domain" description="RNA polymerase sigma-70 region 2" evidence="6">
    <location>
        <begin position="10"/>
        <end position="75"/>
    </location>
</feature>
<evidence type="ECO:0000256" key="1">
    <source>
        <dbReference type="ARBA" id="ARBA00010641"/>
    </source>
</evidence>
<keyword evidence="2" id="KW-0805">Transcription regulation</keyword>
<dbReference type="Pfam" id="PF08281">
    <property type="entry name" value="Sigma70_r4_2"/>
    <property type="match status" value="1"/>
</dbReference>
<keyword evidence="3" id="KW-0731">Sigma factor</keyword>
<keyword evidence="9" id="KW-1185">Reference proteome</keyword>
<evidence type="ECO:0000256" key="4">
    <source>
        <dbReference type="ARBA" id="ARBA00023125"/>
    </source>
</evidence>
<evidence type="ECO:0000256" key="2">
    <source>
        <dbReference type="ARBA" id="ARBA00023015"/>
    </source>
</evidence>
<comment type="similarity">
    <text evidence="1">Belongs to the sigma-70 factor family. ECF subfamily.</text>
</comment>
<keyword evidence="5" id="KW-0804">Transcription</keyword>
<evidence type="ECO:0000259" key="6">
    <source>
        <dbReference type="Pfam" id="PF04542"/>
    </source>
</evidence>
<dbReference type="InterPro" id="IPR036388">
    <property type="entry name" value="WH-like_DNA-bd_sf"/>
</dbReference>
<dbReference type="Gene3D" id="1.10.1740.10">
    <property type="match status" value="1"/>
</dbReference>
<dbReference type="InterPro" id="IPR013325">
    <property type="entry name" value="RNA_pol_sigma_r2"/>
</dbReference>
<dbReference type="InterPro" id="IPR013249">
    <property type="entry name" value="RNA_pol_sigma70_r4_t2"/>
</dbReference>
<dbReference type="AlphaFoldDB" id="A0A7T1T322"/>
<dbReference type="Pfam" id="PF04542">
    <property type="entry name" value="Sigma70_r2"/>
    <property type="match status" value="1"/>
</dbReference>
<evidence type="ECO:0000259" key="7">
    <source>
        <dbReference type="Pfam" id="PF08281"/>
    </source>
</evidence>
<name>A0A7T1T322_9ACTN</name>
<dbReference type="GO" id="GO:0016987">
    <property type="term" value="F:sigma factor activity"/>
    <property type="evidence" value="ECO:0007669"/>
    <property type="project" value="UniProtKB-KW"/>
</dbReference>
<evidence type="ECO:0000256" key="5">
    <source>
        <dbReference type="ARBA" id="ARBA00023163"/>
    </source>
</evidence>
<dbReference type="InterPro" id="IPR013324">
    <property type="entry name" value="RNA_pol_sigma_r3/r4-like"/>
</dbReference>
<dbReference type="InterPro" id="IPR007627">
    <property type="entry name" value="RNA_pol_sigma70_r2"/>
</dbReference>
<accession>A0A7T1T322</accession>
<evidence type="ECO:0000313" key="9">
    <source>
        <dbReference type="Proteomes" id="UP000595046"/>
    </source>
</evidence>
<reference evidence="9" key="1">
    <citation type="submission" date="2020-02" db="EMBL/GenBank/DDBJ databases">
        <title>Streptomyces sp. ASO4wet.</title>
        <authorList>
            <person name="Risdian C."/>
            <person name="Landwehr W."/>
            <person name="Schupp P."/>
            <person name="Wink J."/>
        </authorList>
    </citation>
    <scope>NUCLEOTIDE SEQUENCE [LARGE SCALE GENOMIC DNA]</scope>
    <source>
        <strain evidence="9">ASO4wet</strain>
    </source>
</reference>
<dbReference type="NCBIfam" id="TIGR02937">
    <property type="entry name" value="sigma70-ECF"/>
    <property type="match status" value="1"/>
</dbReference>
<dbReference type="Proteomes" id="UP000595046">
    <property type="component" value="Chromosome"/>
</dbReference>
<keyword evidence="4" id="KW-0238">DNA-binding</keyword>
<gene>
    <name evidence="8" type="ORF">G4Z16_02850</name>
</gene>
<dbReference type="GO" id="GO:0006352">
    <property type="term" value="P:DNA-templated transcription initiation"/>
    <property type="evidence" value="ECO:0007669"/>
    <property type="project" value="InterPro"/>
</dbReference>